<keyword evidence="5" id="KW-1185">Reference proteome</keyword>
<protein>
    <submittedName>
        <fullName evidence="2">DNA repair protein</fullName>
    </submittedName>
</protein>
<evidence type="ECO:0000313" key="3">
    <source>
        <dbReference type="EMBL" id="TDW55300.1"/>
    </source>
</evidence>
<gene>
    <name evidence="2" type="ORF">B6S09_16865</name>
    <name evidence="3" type="ORF">LY04_03406</name>
</gene>
<dbReference type="InterPro" id="IPR021342">
    <property type="entry name" value="DUF2959"/>
</dbReference>
<name>A0A235C992_9GAMM</name>
<accession>A0A235C992</accession>
<reference evidence="3 5" key="2">
    <citation type="submission" date="2019-03" db="EMBL/GenBank/DDBJ databases">
        <title>Genomic Encyclopedia of Archaeal and Bacterial Type Strains, Phase II (KMG-II): from individual species to whole genera.</title>
        <authorList>
            <person name="Goeker M."/>
        </authorList>
    </citation>
    <scope>NUCLEOTIDE SEQUENCE [LARGE SCALE GENOMIC DNA]</scope>
    <source>
        <strain evidence="3 5">DSM 15594</strain>
    </source>
</reference>
<dbReference type="Proteomes" id="UP000295058">
    <property type="component" value="Unassembled WGS sequence"/>
</dbReference>
<keyword evidence="1" id="KW-0175">Coiled coil</keyword>
<dbReference type="Proteomes" id="UP000243640">
    <property type="component" value="Unassembled WGS sequence"/>
</dbReference>
<dbReference type="RefSeq" id="WP_094279663.1">
    <property type="nucleotide sequence ID" value="NZ_NQJF01000018.1"/>
</dbReference>
<dbReference type="AlphaFoldDB" id="A0A235C992"/>
<reference evidence="2 4" key="1">
    <citation type="submission" date="2017-08" db="EMBL/GenBank/DDBJ databases">
        <title>Draft Genome Sequence of the Marine Bacterium Oceanimonas baumannii ATCC 700832.</title>
        <authorList>
            <person name="Mcclelland W.D."/>
            <person name="Brennan M.A."/>
            <person name="Trachtenberg A.M."/>
            <person name="Maclea K.S."/>
        </authorList>
    </citation>
    <scope>NUCLEOTIDE SEQUENCE [LARGE SCALE GENOMIC DNA]</scope>
    <source>
        <strain evidence="2 4">ATCC 700832</strain>
    </source>
</reference>
<evidence type="ECO:0000256" key="1">
    <source>
        <dbReference type="SAM" id="Coils"/>
    </source>
</evidence>
<dbReference type="EMBL" id="NQJF01000018">
    <property type="protein sequence ID" value="OYD21200.1"/>
    <property type="molecule type" value="Genomic_DNA"/>
</dbReference>
<organism evidence="2 4">
    <name type="scientific">Oceanimonas baumannii</name>
    <dbReference type="NCBI Taxonomy" id="129578"/>
    <lineage>
        <taxon>Bacteria</taxon>
        <taxon>Pseudomonadati</taxon>
        <taxon>Pseudomonadota</taxon>
        <taxon>Gammaproteobacteria</taxon>
        <taxon>Aeromonadales</taxon>
        <taxon>Aeromonadaceae</taxon>
        <taxon>Oceanimonas</taxon>
    </lineage>
</organism>
<proteinExistence type="predicted"/>
<dbReference type="Gene3D" id="1.20.5.300">
    <property type="match status" value="1"/>
</dbReference>
<dbReference type="EMBL" id="SODO01000019">
    <property type="protein sequence ID" value="TDW55300.1"/>
    <property type="molecule type" value="Genomic_DNA"/>
</dbReference>
<dbReference type="PROSITE" id="PS51257">
    <property type="entry name" value="PROKAR_LIPOPROTEIN"/>
    <property type="match status" value="1"/>
</dbReference>
<sequence>MTKVRPALQALLLAGAVTLFTGCQGAYYSAMEQVGVHKREILVNRVDSAKTSQQQAQEQFSSALEQYRAVVSVNGGELETLYDRLNGEYEDSEAAAARVHERIASVESVAEALFDEWEDELEQYTNSNLRRQSERQLNDTRSRYQSLIRAMKRAEQRMQPVLSALQDNVLYLKHNLNARAIGALKGELEGIRQDVDLMIREMNTAIQESDRFIAGMKQG</sequence>
<feature type="coiled-coil region" evidence="1">
    <location>
        <begin position="130"/>
        <end position="157"/>
    </location>
</feature>
<evidence type="ECO:0000313" key="2">
    <source>
        <dbReference type="EMBL" id="OYD21200.1"/>
    </source>
</evidence>
<dbReference type="Pfam" id="PF11172">
    <property type="entry name" value="DUF2959"/>
    <property type="match status" value="1"/>
</dbReference>
<comment type="caution">
    <text evidence="2">The sequence shown here is derived from an EMBL/GenBank/DDBJ whole genome shotgun (WGS) entry which is preliminary data.</text>
</comment>
<evidence type="ECO:0000313" key="4">
    <source>
        <dbReference type="Proteomes" id="UP000243640"/>
    </source>
</evidence>
<evidence type="ECO:0000313" key="5">
    <source>
        <dbReference type="Proteomes" id="UP000295058"/>
    </source>
</evidence>
<dbReference type="OrthoDB" id="9780401at2"/>